<keyword evidence="2" id="KW-0560">Oxidoreductase</keyword>
<evidence type="ECO:0000313" key="4">
    <source>
        <dbReference type="EMBL" id="AKH17655.1"/>
    </source>
</evidence>
<dbReference type="KEGG" id="dch:SY84_12130"/>
<accession>A0A0F7JSQ1</accession>
<sequence length="205" mass="22927">MNTLVISGHPRPGSLSHALAAHYADAARAAGARVQTLALSDLHFDPHLYAGYHAGQPLEPDLKRAQDLLRWSTHLCLAYPVWWGAPPALLKGFIDRAFQPGFAFRYREGHAFPERLLTGRTARLIVTSDSPAWYLRAVMRDSAVNTVARSTLSFSGLRPVRVTRLGPVRTSTPQQRQRWLDYVAVLAARDHRRTGRPQSIPHPTR</sequence>
<evidence type="ECO:0000256" key="2">
    <source>
        <dbReference type="ARBA" id="ARBA00023002"/>
    </source>
</evidence>
<dbReference type="PATRIC" id="fig|1309411.5.peg.2466"/>
<dbReference type="PANTHER" id="PTHR10204">
    <property type="entry name" value="NAD P H OXIDOREDUCTASE-RELATED"/>
    <property type="match status" value="1"/>
</dbReference>
<evidence type="ECO:0000259" key="3">
    <source>
        <dbReference type="Pfam" id="PF02525"/>
    </source>
</evidence>
<dbReference type="PANTHER" id="PTHR10204:SF34">
    <property type="entry name" value="NAD(P)H DEHYDROGENASE [QUINONE] 1 ISOFORM 1"/>
    <property type="match status" value="1"/>
</dbReference>
<dbReference type="AlphaFoldDB" id="A0A0F7JSQ1"/>
<dbReference type="InterPro" id="IPR051545">
    <property type="entry name" value="NAD(P)H_dehydrogenase_qn"/>
</dbReference>
<evidence type="ECO:0000256" key="1">
    <source>
        <dbReference type="ARBA" id="ARBA00006252"/>
    </source>
</evidence>
<dbReference type="InterPro" id="IPR029039">
    <property type="entry name" value="Flavoprotein-like_sf"/>
</dbReference>
<dbReference type="Proteomes" id="UP000034024">
    <property type="component" value="Chromosome"/>
</dbReference>
<dbReference type="OrthoDB" id="9798454at2"/>
<evidence type="ECO:0000313" key="5">
    <source>
        <dbReference type="Proteomes" id="UP000034024"/>
    </source>
</evidence>
<reference evidence="4 5" key="1">
    <citation type="submission" date="2015-01" db="EMBL/GenBank/DDBJ databases">
        <title>Deinococcus soli/N5/whole genome sequencing.</title>
        <authorList>
            <person name="Kim M.K."/>
            <person name="Srinivasan S."/>
            <person name="Lee J.-J."/>
        </authorList>
    </citation>
    <scope>NUCLEOTIDE SEQUENCE [LARGE SCALE GENOMIC DNA]</scope>
    <source>
        <strain evidence="4 5">N5</strain>
    </source>
</reference>
<dbReference type="EMBL" id="CP011389">
    <property type="protein sequence ID" value="AKH17655.1"/>
    <property type="molecule type" value="Genomic_DNA"/>
</dbReference>
<dbReference type="Gene3D" id="3.40.50.360">
    <property type="match status" value="1"/>
</dbReference>
<dbReference type="RefSeq" id="WP_046844223.1">
    <property type="nucleotide sequence ID" value="NZ_CP011389.1"/>
</dbReference>
<organism evidence="4 5">
    <name type="scientific">Deinococcus soli</name>
    <name type="common">ex Cha et al. 2016</name>
    <dbReference type="NCBI Taxonomy" id="1309411"/>
    <lineage>
        <taxon>Bacteria</taxon>
        <taxon>Thermotogati</taxon>
        <taxon>Deinococcota</taxon>
        <taxon>Deinococci</taxon>
        <taxon>Deinococcales</taxon>
        <taxon>Deinococcaceae</taxon>
        <taxon>Deinococcus</taxon>
    </lineage>
</organism>
<comment type="similarity">
    <text evidence="1">Belongs to the NAD(P)H dehydrogenase (quinone) family.</text>
</comment>
<feature type="domain" description="Flavodoxin-like fold" evidence="3">
    <location>
        <begin position="1"/>
        <end position="175"/>
    </location>
</feature>
<dbReference type="GO" id="GO:0003955">
    <property type="term" value="F:NAD(P)H dehydrogenase (quinone) activity"/>
    <property type="evidence" value="ECO:0007669"/>
    <property type="project" value="TreeGrafter"/>
</dbReference>
<dbReference type="InterPro" id="IPR003680">
    <property type="entry name" value="Flavodoxin_fold"/>
</dbReference>
<dbReference type="Pfam" id="PF02525">
    <property type="entry name" value="Flavodoxin_2"/>
    <property type="match status" value="1"/>
</dbReference>
<proteinExistence type="inferred from homology"/>
<dbReference type="GO" id="GO:0005829">
    <property type="term" value="C:cytosol"/>
    <property type="evidence" value="ECO:0007669"/>
    <property type="project" value="TreeGrafter"/>
</dbReference>
<dbReference type="SUPFAM" id="SSF52218">
    <property type="entry name" value="Flavoproteins"/>
    <property type="match status" value="1"/>
</dbReference>
<gene>
    <name evidence="4" type="ORF">SY84_12130</name>
</gene>
<keyword evidence="5" id="KW-1185">Reference proteome</keyword>
<protein>
    <recommendedName>
        <fullName evidence="3">Flavodoxin-like fold domain-containing protein</fullName>
    </recommendedName>
</protein>
<name>A0A0F7JSQ1_9DEIO</name>